<accession>A0ABS1DJ45</accession>
<dbReference type="SUPFAM" id="SSF46689">
    <property type="entry name" value="Homeodomain-like"/>
    <property type="match status" value="1"/>
</dbReference>
<dbReference type="InterPro" id="IPR036388">
    <property type="entry name" value="WH-like_DNA-bd_sf"/>
</dbReference>
<dbReference type="Gene3D" id="1.10.10.10">
    <property type="entry name" value="Winged helix-like DNA-binding domain superfamily/Winged helix DNA-binding domain"/>
    <property type="match status" value="1"/>
</dbReference>
<evidence type="ECO:0000313" key="3">
    <source>
        <dbReference type="Proteomes" id="UP001296873"/>
    </source>
</evidence>
<comment type="caution">
    <text evidence="2">The sequence shown here is derived from an EMBL/GenBank/DDBJ whole genome shotgun (WGS) entry which is preliminary data.</text>
</comment>
<gene>
    <name evidence="2" type="ORF">CKO28_21100</name>
</gene>
<reference evidence="2 3" key="1">
    <citation type="journal article" date="2020" name="Microorganisms">
        <title>Osmotic Adaptation and Compatible Solute Biosynthesis of Phototrophic Bacteria as Revealed from Genome Analyses.</title>
        <authorList>
            <person name="Imhoff J.F."/>
            <person name="Rahn T."/>
            <person name="Kunzel S."/>
            <person name="Keller A."/>
            <person name="Neulinger S.C."/>
        </authorList>
    </citation>
    <scope>NUCLEOTIDE SEQUENCE [LARGE SCALE GENOMIC DNA]</scope>
    <source>
        <strain evidence="2 3">DSM 9895</strain>
    </source>
</reference>
<evidence type="ECO:0000313" key="2">
    <source>
        <dbReference type="EMBL" id="MBK1670525.1"/>
    </source>
</evidence>
<sequence>MVREHEGEYASRWAALTSIAEKFGCNPETLRNWLRQAERDEGTAEVDPGFGTGASVSVGRALLT</sequence>
<proteinExistence type="predicted"/>
<protein>
    <recommendedName>
        <fullName evidence="4">Transposase</fullName>
    </recommendedName>
</protein>
<dbReference type="EMBL" id="NRRL01000099">
    <property type="protein sequence ID" value="MBK1670525.1"/>
    <property type="molecule type" value="Genomic_DNA"/>
</dbReference>
<feature type="region of interest" description="Disordered" evidence="1">
    <location>
        <begin position="41"/>
        <end position="64"/>
    </location>
</feature>
<evidence type="ECO:0008006" key="4">
    <source>
        <dbReference type="Google" id="ProtNLM"/>
    </source>
</evidence>
<organism evidence="2 3">
    <name type="scientific">Rhodovibrio sodomensis</name>
    <dbReference type="NCBI Taxonomy" id="1088"/>
    <lineage>
        <taxon>Bacteria</taxon>
        <taxon>Pseudomonadati</taxon>
        <taxon>Pseudomonadota</taxon>
        <taxon>Alphaproteobacteria</taxon>
        <taxon>Rhodospirillales</taxon>
        <taxon>Rhodovibrionaceae</taxon>
        <taxon>Rhodovibrio</taxon>
    </lineage>
</organism>
<dbReference type="InterPro" id="IPR009057">
    <property type="entry name" value="Homeodomain-like_sf"/>
</dbReference>
<evidence type="ECO:0000256" key="1">
    <source>
        <dbReference type="SAM" id="MobiDB-lite"/>
    </source>
</evidence>
<keyword evidence="3" id="KW-1185">Reference proteome</keyword>
<name>A0ABS1DJ45_9PROT</name>
<dbReference type="Proteomes" id="UP001296873">
    <property type="component" value="Unassembled WGS sequence"/>
</dbReference>